<keyword evidence="1" id="KW-0732">Signal</keyword>
<gene>
    <name evidence="2" type="ORF">DFR49_1202</name>
</gene>
<evidence type="ECO:0008006" key="4">
    <source>
        <dbReference type="Google" id="ProtNLM"/>
    </source>
</evidence>
<dbReference type="OrthoDB" id="7178458at2"/>
<feature type="chain" id="PRO_5017275528" description="DUF4139 domain-containing protein" evidence="1">
    <location>
        <begin position="21"/>
        <end position="531"/>
    </location>
</feature>
<keyword evidence="3" id="KW-1185">Reference proteome</keyword>
<dbReference type="PANTHER" id="PTHR38075:SF1">
    <property type="entry name" value="DUF4139 DOMAIN-CONTAINING PROTEIN"/>
    <property type="match status" value="1"/>
</dbReference>
<sequence>MPRRLILPLVALAAAMPAAAEDVVASAPSALSVTVYRAPNRDAGSIDLDDLGGFALISETRTIRVPAGVNRLRFEGVADGIDAATAILTGLPGAVIEKNRDAALLSPSALLDASLGRSVALVRTNPATGVRDSVPGTIRSDAGGGVVFETVEGVEALRCSGLSETVDFALATPGLSARPTLSVTTRSDRAVDATVTLSYLARGFDWSADYVATLGADGKTLDLGAWVTLANGNGTAFPHAQTNVVAGRLNKQSGAVEPIDIGHPILARCWPRGTTSNVSSGMLIAYRTGAPPPPPPPAPPAPMLMASQEIMVTAMKVSQEQLGDLKLYRVPEPMTVAARQSKQVRLLDQSDVPVERVYTIDIGANDTRDYQPAGVVLRTTNDAAHHLGLALPSGKVAVFERAGTRALLVGEAGIGDTTIDEEVEIALGAAPDVQVRQTIEERTVDQDEVETLALVPGVRIARSVPVSRVARIDLGNAGSSPASVEVRLALDPSQQVVRADHPVGRKNGRPLFRVTLPANGTATIRYQTQAR</sequence>
<feature type="signal peptide" evidence="1">
    <location>
        <begin position="1"/>
        <end position="20"/>
    </location>
</feature>
<organism evidence="2 3">
    <name type="scientific">Hephaestia caeni</name>
    <dbReference type="NCBI Taxonomy" id="645617"/>
    <lineage>
        <taxon>Bacteria</taxon>
        <taxon>Pseudomonadati</taxon>
        <taxon>Pseudomonadota</taxon>
        <taxon>Alphaproteobacteria</taxon>
        <taxon>Sphingomonadales</taxon>
        <taxon>Sphingomonadaceae</taxon>
        <taxon>Hephaestia</taxon>
    </lineage>
</organism>
<evidence type="ECO:0000256" key="1">
    <source>
        <dbReference type="SAM" id="SignalP"/>
    </source>
</evidence>
<dbReference type="AlphaFoldDB" id="A0A397PKK2"/>
<evidence type="ECO:0000313" key="3">
    <source>
        <dbReference type="Proteomes" id="UP000266568"/>
    </source>
</evidence>
<dbReference type="EMBL" id="QXDC01000002">
    <property type="protein sequence ID" value="RIA46654.1"/>
    <property type="molecule type" value="Genomic_DNA"/>
</dbReference>
<dbReference type="Proteomes" id="UP000266568">
    <property type="component" value="Unassembled WGS sequence"/>
</dbReference>
<name>A0A397PKK2_9SPHN</name>
<comment type="caution">
    <text evidence="2">The sequence shown here is derived from an EMBL/GenBank/DDBJ whole genome shotgun (WGS) entry which is preliminary data.</text>
</comment>
<dbReference type="RefSeq" id="WP_119034739.1">
    <property type="nucleotide sequence ID" value="NZ_QXDC01000002.1"/>
</dbReference>
<proteinExistence type="predicted"/>
<evidence type="ECO:0000313" key="2">
    <source>
        <dbReference type="EMBL" id="RIA46654.1"/>
    </source>
</evidence>
<protein>
    <recommendedName>
        <fullName evidence="4">DUF4139 domain-containing protein</fullName>
    </recommendedName>
</protein>
<accession>A0A397PKK2</accession>
<dbReference type="PANTHER" id="PTHR38075">
    <property type="entry name" value="DUF4139 DOMAIN-CONTAINING PROTEIN"/>
    <property type="match status" value="1"/>
</dbReference>
<reference evidence="2 3" key="1">
    <citation type="submission" date="2018-08" db="EMBL/GenBank/DDBJ databases">
        <title>Genomic Encyclopedia of Type Strains, Phase IV (KMG-IV): sequencing the most valuable type-strain genomes for metagenomic binning, comparative biology and taxonomic classification.</title>
        <authorList>
            <person name="Goeker M."/>
        </authorList>
    </citation>
    <scope>NUCLEOTIDE SEQUENCE [LARGE SCALE GENOMIC DNA]</scope>
    <source>
        <strain evidence="2 3">DSM 25527</strain>
    </source>
</reference>